<feature type="domain" description="RCK N-terminal" evidence="7">
    <location>
        <begin position="1"/>
        <end position="116"/>
    </location>
</feature>
<evidence type="ECO:0000256" key="6">
    <source>
        <dbReference type="ARBA" id="ARBA00023065"/>
    </source>
</evidence>
<dbReference type="Proteomes" id="UP000620366">
    <property type="component" value="Unassembled WGS sequence"/>
</dbReference>
<dbReference type="InterPro" id="IPR003148">
    <property type="entry name" value="RCK_N"/>
</dbReference>
<dbReference type="AlphaFoldDB" id="A0A926DCA2"/>
<feature type="domain" description="RCK C-terminal" evidence="8">
    <location>
        <begin position="140"/>
        <end position="223"/>
    </location>
</feature>
<dbReference type="InterPro" id="IPR036291">
    <property type="entry name" value="NAD(P)-bd_dom_sf"/>
</dbReference>
<dbReference type="RefSeq" id="WP_249298873.1">
    <property type="nucleotide sequence ID" value="NZ_JACRSP010000001.1"/>
</dbReference>
<comment type="caution">
    <text evidence="9">The sequence shown here is derived from an EMBL/GenBank/DDBJ whole genome shotgun (WGS) entry which is preliminary data.</text>
</comment>
<gene>
    <name evidence="9" type="primary">trkA</name>
    <name evidence="9" type="ORF">H8695_00800</name>
</gene>
<keyword evidence="3" id="KW-0633">Potassium transport</keyword>
<dbReference type="GO" id="GO:0015079">
    <property type="term" value="F:potassium ion transmembrane transporter activity"/>
    <property type="evidence" value="ECO:0007669"/>
    <property type="project" value="InterPro"/>
</dbReference>
<evidence type="ECO:0000256" key="4">
    <source>
        <dbReference type="ARBA" id="ARBA00022958"/>
    </source>
</evidence>
<evidence type="ECO:0000256" key="3">
    <source>
        <dbReference type="ARBA" id="ARBA00022538"/>
    </source>
</evidence>
<sequence>MKIVIVGDGKVGYTLTEQLAKEGHDIVVIDSSQQALQNSMNSLDVIGIRGNGAALEVQMEAGVNRADLLIAVTSSDELNLLCCIVAKKIGARHTIARVRNPEYTKQLVLMKEEFGMSMFINPEFLAALEISRILRFPSASKIDSFAKGRVDLVEIKINENSPLDGYPLHTLYEKYKVKVLVCAVQRGERVFIPDGNFVLRSGDRISITASPAEIESFFRAIGIVSHKVRSVLIVGGGRITYYLARQLLELGMKVKIIEIDRARCDKLCEMLPDADIIHGDGTSEELLLEEGVENTDAFVALTDMDEENIILSMYAASKSQGKIVAKINRISFLEIIENSGIESVISPKYLTANQIIRYVRALRNSLGSKVETLYRIVNNKAEALEFKVGERARVIGKTLTQLELKENLLIACIVRKGRIIIPRGSDQIEHGDSVIVVTTNSSLRDLDDILK</sequence>
<keyword evidence="2" id="KW-0813">Transport</keyword>
<evidence type="ECO:0000259" key="7">
    <source>
        <dbReference type="PROSITE" id="PS51201"/>
    </source>
</evidence>
<dbReference type="Pfam" id="PF02080">
    <property type="entry name" value="TrkA_C"/>
    <property type="match status" value="2"/>
</dbReference>
<dbReference type="PRINTS" id="PR00335">
    <property type="entry name" value="KUPTAKETRKA"/>
</dbReference>
<dbReference type="InterPro" id="IPR006036">
    <property type="entry name" value="K_uptake_TrkA"/>
</dbReference>
<evidence type="ECO:0000313" key="10">
    <source>
        <dbReference type="Proteomes" id="UP000620366"/>
    </source>
</evidence>
<feature type="domain" description="RCK N-terminal" evidence="7">
    <location>
        <begin position="228"/>
        <end position="345"/>
    </location>
</feature>
<keyword evidence="6" id="KW-0406">Ion transport</keyword>
<evidence type="ECO:0000256" key="5">
    <source>
        <dbReference type="ARBA" id="ARBA00023027"/>
    </source>
</evidence>
<dbReference type="InterPro" id="IPR006037">
    <property type="entry name" value="RCK_C"/>
</dbReference>
<evidence type="ECO:0000256" key="2">
    <source>
        <dbReference type="ARBA" id="ARBA00022448"/>
    </source>
</evidence>
<dbReference type="SUPFAM" id="SSF116726">
    <property type="entry name" value="TrkA C-terminal domain-like"/>
    <property type="match status" value="2"/>
</dbReference>
<keyword evidence="4" id="KW-0630">Potassium</keyword>
<feature type="domain" description="RCK C-terminal" evidence="8">
    <location>
        <begin position="371"/>
        <end position="451"/>
    </location>
</feature>
<dbReference type="InterPro" id="IPR050721">
    <property type="entry name" value="Trk_Ktr_HKT_K-transport"/>
</dbReference>
<dbReference type="SUPFAM" id="SSF51735">
    <property type="entry name" value="NAD(P)-binding Rossmann-fold domains"/>
    <property type="match status" value="2"/>
</dbReference>
<accession>A0A926DCA2</accession>
<keyword evidence="10" id="KW-1185">Reference proteome</keyword>
<evidence type="ECO:0000256" key="1">
    <source>
        <dbReference type="ARBA" id="ARBA00017378"/>
    </source>
</evidence>
<dbReference type="Gene3D" id="3.30.70.1450">
    <property type="entry name" value="Regulator of K+ conductance, C-terminal domain"/>
    <property type="match status" value="2"/>
</dbReference>
<organism evidence="9 10">
    <name type="scientific">Feifania hominis</name>
    <dbReference type="NCBI Taxonomy" id="2763660"/>
    <lineage>
        <taxon>Bacteria</taxon>
        <taxon>Bacillati</taxon>
        <taxon>Bacillota</taxon>
        <taxon>Clostridia</taxon>
        <taxon>Eubacteriales</taxon>
        <taxon>Feifaniaceae</taxon>
        <taxon>Feifania</taxon>
    </lineage>
</organism>
<evidence type="ECO:0000313" key="9">
    <source>
        <dbReference type="EMBL" id="MBC8535237.1"/>
    </source>
</evidence>
<dbReference type="Pfam" id="PF02254">
    <property type="entry name" value="TrkA_N"/>
    <property type="match status" value="2"/>
</dbReference>
<dbReference type="PROSITE" id="PS51202">
    <property type="entry name" value="RCK_C"/>
    <property type="match status" value="2"/>
</dbReference>
<dbReference type="PANTHER" id="PTHR43833:SF5">
    <property type="entry name" value="TRK SYSTEM POTASSIUM UPTAKE PROTEIN TRKA"/>
    <property type="match status" value="1"/>
</dbReference>
<dbReference type="NCBIfam" id="NF007041">
    <property type="entry name" value="PRK09496.3-4"/>
    <property type="match status" value="1"/>
</dbReference>
<name>A0A926DCA2_9FIRM</name>
<dbReference type="Gene3D" id="3.40.50.720">
    <property type="entry name" value="NAD(P)-binding Rossmann-like Domain"/>
    <property type="match status" value="2"/>
</dbReference>
<evidence type="ECO:0000259" key="8">
    <source>
        <dbReference type="PROSITE" id="PS51202"/>
    </source>
</evidence>
<dbReference type="InterPro" id="IPR036721">
    <property type="entry name" value="RCK_C_sf"/>
</dbReference>
<dbReference type="PROSITE" id="PS51201">
    <property type="entry name" value="RCK_N"/>
    <property type="match status" value="2"/>
</dbReference>
<keyword evidence="5" id="KW-0520">NAD</keyword>
<dbReference type="PANTHER" id="PTHR43833">
    <property type="entry name" value="POTASSIUM CHANNEL PROTEIN 2-RELATED-RELATED"/>
    <property type="match status" value="1"/>
</dbReference>
<reference evidence="9" key="1">
    <citation type="submission" date="2020-08" db="EMBL/GenBank/DDBJ databases">
        <title>Genome public.</title>
        <authorList>
            <person name="Liu C."/>
            <person name="Sun Q."/>
        </authorList>
    </citation>
    <scope>NUCLEOTIDE SEQUENCE</scope>
    <source>
        <strain evidence="9">BX7</strain>
    </source>
</reference>
<proteinExistence type="predicted"/>
<dbReference type="NCBIfam" id="NF007031">
    <property type="entry name" value="PRK09496.1-2"/>
    <property type="match status" value="1"/>
</dbReference>
<dbReference type="NCBIfam" id="NF007039">
    <property type="entry name" value="PRK09496.3-2"/>
    <property type="match status" value="1"/>
</dbReference>
<dbReference type="GO" id="GO:0005886">
    <property type="term" value="C:plasma membrane"/>
    <property type="evidence" value="ECO:0007669"/>
    <property type="project" value="InterPro"/>
</dbReference>
<protein>
    <recommendedName>
        <fullName evidence="1">Trk system potassium uptake protein TrkA</fullName>
    </recommendedName>
</protein>
<dbReference type="EMBL" id="JACRSP010000001">
    <property type="protein sequence ID" value="MBC8535237.1"/>
    <property type="molecule type" value="Genomic_DNA"/>
</dbReference>
<dbReference type="NCBIfam" id="NF007032">
    <property type="entry name" value="PRK09496.1-4"/>
    <property type="match status" value="1"/>
</dbReference>
<dbReference type="NCBIfam" id="NF007033">
    <property type="entry name" value="PRK09496.1-5"/>
    <property type="match status" value="1"/>
</dbReference>